<organism evidence="1">
    <name type="scientific">Arundo donax</name>
    <name type="common">Giant reed</name>
    <name type="synonym">Donax arundinaceus</name>
    <dbReference type="NCBI Taxonomy" id="35708"/>
    <lineage>
        <taxon>Eukaryota</taxon>
        <taxon>Viridiplantae</taxon>
        <taxon>Streptophyta</taxon>
        <taxon>Embryophyta</taxon>
        <taxon>Tracheophyta</taxon>
        <taxon>Spermatophyta</taxon>
        <taxon>Magnoliopsida</taxon>
        <taxon>Liliopsida</taxon>
        <taxon>Poales</taxon>
        <taxon>Poaceae</taxon>
        <taxon>PACMAD clade</taxon>
        <taxon>Arundinoideae</taxon>
        <taxon>Arundineae</taxon>
        <taxon>Arundo</taxon>
    </lineage>
</organism>
<protein>
    <submittedName>
        <fullName evidence="1">Uncharacterized protein</fullName>
    </submittedName>
</protein>
<reference evidence="1" key="1">
    <citation type="submission" date="2014-09" db="EMBL/GenBank/DDBJ databases">
        <authorList>
            <person name="Magalhaes I.L.F."/>
            <person name="Oliveira U."/>
            <person name="Santos F.R."/>
            <person name="Vidigal T.H.D.A."/>
            <person name="Brescovit A.D."/>
            <person name="Santos A.J."/>
        </authorList>
    </citation>
    <scope>NUCLEOTIDE SEQUENCE</scope>
    <source>
        <tissue evidence="1">Shoot tissue taken approximately 20 cm above the soil surface</tissue>
    </source>
</reference>
<reference evidence="1" key="2">
    <citation type="journal article" date="2015" name="Data Brief">
        <title>Shoot transcriptome of the giant reed, Arundo donax.</title>
        <authorList>
            <person name="Barrero R.A."/>
            <person name="Guerrero F.D."/>
            <person name="Moolhuijzen P."/>
            <person name="Goolsby J.A."/>
            <person name="Tidwell J."/>
            <person name="Bellgard S.E."/>
            <person name="Bellgard M.I."/>
        </authorList>
    </citation>
    <scope>NUCLEOTIDE SEQUENCE</scope>
    <source>
        <tissue evidence="1">Shoot tissue taken approximately 20 cm above the soil surface</tissue>
    </source>
</reference>
<evidence type="ECO:0000313" key="1">
    <source>
        <dbReference type="EMBL" id="JAD33541.1"/>
    </source>
</evidence>
<name>A0A0A8Z411_ARUDO</name>
<dbReference type="EMBL" id="GBRH01264354">
    <property type="protein sequence ID" value="JAD33541.1"/>
    <property type="molecule type" value="Transcribed_RNA"/>
</dbReference>
<dbReference type="AlphaFoldDB" id="A0A0A8Z411"/>
<sequence length="24" mass="2713">MMDILCDARMRSGCCSVLPRKSHC</sequence>
<accession>A0A0A8Z411</accession>
<proteinExistence type="predicted"/>